<dbReference type="PANTHER" id="PTHR10774:SF190">
    <property type="entry name" value="C2 CALCIUM_LIPID-BINDING ENDONUCLEASE_EXONUCLEASE_PHOSPHATASE-RELATED"/>
    <property type="match status" value="1"/>
</dbReference>
<organism evidence="9 10">
    <name type="scientific">Gonium pectorale</name>
    <name type="common">Green alga</name>
    <dbReference type="NCBI Taxonomy" id="33097"/>
    <lineage>
        <taxon>Eukaryota</taxon>
        <taxon>Viridiplantae</taxon>
        <taxon>Chlorophyta</taxon>
        <taxon>core chlorophytes</taxon>
        <taxon>Chlorophyceae</taxon>
        <taxon>CS clade</taxon>
        <taxon>Chlamydomonadales</taxon>
        <taxon>Volvocaceae</taxon>
        <taxon>Gonium</taxon>
    </lineage>
</organism>
<feature type="compositionally biased region" description="Low complexity" evidence="6">
    <location>
        <begin position="128"/>
        <end position="158"/>
    </location>
</feature>
<dbReference type="GO" id="GO:0006869">
    <property type="term" value="P:lipid transport"/>
    <property type="evidence" value="ECO:0007669"/>
    <property type="project" value="UniProtKB-KW"/>
</dbReference>
<dbReference type="GO" id="GO:0005783">
    <property type="term" value="C:endoplasmic reticulum"/>
    <property type="evidence" value="ECO:0007669"/>
    <property type="project" value="TreeGrafter"/>
</dbReference>
<evidence type="ECO:0000256" key="7">
    <source>
        <dbReference type="SAM" id="Phobius"/>
    </source>
</evidence>
<evidence type="ECO:0000313" key="9">
    <source>
        <dbReference type="EMBL" id="KXZ45000.1"/>
    </source>
</evidence>
<gene>
    <name evidence="9" type="ORF">GPECTOR_59g607</name>
</gene>
<proteinExistence type="predicted"/>
<feature type="region of interest" description="Disordered" evidence="6">
    <location>
        <begin position="1"/>
        <end position="27"/>
    </location>
</feature>
<dbReference type="GO" id="GO:0016020">
    <property type="term" value="C:membrane"/>
    <property type="evidence" value="ECO:0007669"/>
    <property type="project" value="UniProtKB-SubCell"/>
</dbReference>
<dbReference type="STRING" id="33097.A0A150G6N8"/>
<dbReference type="PROSITE" id="PS51847">
    <property type="entry name" value="SMP"/>
    <property type="match status" value="1"/>
</dbReference>
<comment type="caution">
    <text evidence="9">The sequence shown here is derived from an EMBL/GenBank/DDBJ whole genome shotgun (WGS) entry which is preliminary data.</text>
</comment>
<feature type="domain" description="SMP-LTD" evidence="8">
    <location>
        <begin position="362"/>
        <end position="689"/>
    </location>
</feature>
<dbReference type="OrthoDB" id="552892at2759"/>
<dbReference type="Gene3D" id="2.60.40.150">
    <property type="entry name" value="C2 domain"/>
    <property type="match status" value="1"/>
</dbReference>
<feature type="compositionally biased region" description="Gly residues" evidence="6">
    <location>
        <begin position="1229"/>
        <end position="1240"/>
    </location>
</feature>
<dbReference type="CDD" id="cd00030">
    <property type="entry name" value="C2"/>
    <property type="match status" value="1"/>
</dbReference>
<feature type="region of interest" description="Disordered" evidence="6">
    <location>
        <begin position="42"/>
        <end position="62"/>
    </location>
</feature>
<dbReference type="InterPro" id="IPR035892">
    <property type="entry name" value="C2_domain_sf"/>
</dbReference>
<dbReference type="InterPro" id="IPR045050">
    <property type="entry name" value="Synaptotagmin_plant"/>
</dbReference>
<dbReference type="GO" id="GO:0008289">
    <property type="term" value="F:lipid binding"/>
    <property type="evidence" value="ECO:0007669"/>
    <property type="project" value="UniProtKB-KW"/>
</dbReference>
<evidence type="ECO:0000256" key="3">
    <source>
        <dbReference type="ARBA" id="ARBA00023055"/>
    </source>
</evidence>
<feature type="compositionally biased region" description="Acidic residues" evidence="6">
    <location>
        <begin position="1070"/>
        <end position="1081"/>
    </location>
</feature>
<reference evidence="10" key="1">
    <citation type="journal article" date="2016" name="Nat. Commun.">
        <title>The Gonium pectorale genome demonstrates co-option of cell cycle regulation during the evolution of multicellularity.</title>
        <authorList>
            <person name="Hanschen E.R."/>
            <person name="Marriage T.N."/>
            <person name="Ferris P.J."/>
            <person name="Hamaji T."/>
            <person name="Toyoda A."/>
            <person name="Fujiyama A."/>
            <person name="Neme R."/>
            <person name="Noguchi H."/>
            <person name="Minakuchi Y."/>
            <person name="Suzuki M."/>
            <person name="Kawai-Toyooka H."/>
            <person name="Smith D.R."/>
            <person name="Sparks H."/>
            <person name="Anderson J."/>
            <person name="Bakaric R."/>
            <person name="Luria V."/>
            <person name="Karger A."/>
            <person name="Kirschner M.W."/>
            <person name="Durand P.M."/>
            <person name="Michod R.E."/>
            <person name="Nozaki H."/>
            <person name="Olson B.J."/>
        </authorList>
    </citation>
    <scope>NUCLEOTIDE SEQUENCE [LARGE SCALE GENOMIC DNA]</scope>
    <source>
        <strain evidence="10">NIES-2863</strain>
    </source>
</reference>
<keyword evidence="7" id="KW-1133">Transmembrane helix</keyword>
<comment type="subcellular location">
    <subcellularLocation>
        <location evidence="1">Membrane</location>
    </subcellularLocation>
</comment>
<evidence type="ECO:0000256" key="5">
    <source>
        <dbReference type="ARBA" id="ARBA00023136"/>
    </source>
</evidence>
<feature type="region of interest" description="Disordered" evidence="6">
    <location>
        <begin position="128"/>
        <end position="180"/>
    </location>
</feature>
<keyword evidence="3" id="KW-0445">Lipid transport</keyword>
<feature type="transmembrane region" description="Helical" evidence="7">
    <location>
        <begin position="246"/>
        <end position="270"/>
    </location>
</feature>
<dbReference type="InterPro" id="IPR031468">
    <property type="entry name" value="SMP_LBD"/>
</dbReference>
<feature type="region of interest" description="Disordered" evidence="6">
    <location>
        <begin position="1304"/>
        <end position="1331"/>
    </location>
</feature>
<evidence type="ECO:0000256" key="2">
    <source>
        <dbReference type="ARBA" id="ARBA00022448"/>
    </source>
</evidence>
<feature type="region of interest" description="Disordered" evidence="6">
    <location>
        <begin position="867"/>
        <end position="886"/>
    </location>
</feature>
<feature type="region of interest" description="Disordered" evidence="6">
    <location>
        <begin position="1036"/>
        <end position="1104"/>
    </location>
</feature>
<feature type="compositionally biased region" description="Low complexity" evidence="6">
    <location>
        <begin position="1151"/>
        <end position="1160"/>
    </location>
</feature>
<dbReference type="PANTHER" id="PTHR10774">
    <property type="entry name" value="EXTENDED SYNAPTOTAGMIN-RELATED"/>
    <property type="match status" value="1"/>
</dbReference>
<feature type="region of interest" description="Disordered" evidence="6">
    <location>
        <begin position="1131"/>
        <end position="1255"/>
    </location>
</feature>
<evidence type="ECO:0000256" key="4">
    <source>
        <dbReference type="ARBA" id="ARBA00023121"/>
    </source>
</evidence>
<keyword evidence="5 7" id="KW-0472">Membrane</keyword>
<dbReference type="EMBL" id="LSYV01000060">
    <property type="protein sequence ID" value="KXZ45000.1"/>
    <property type="molecule type" value="Genomic_DNA"/>
</dbReference>
<feature type="transmembrane region" description="Helical" evidence="7">
    <location>
        <begin position="217"/>
        <end position="239"/>
    </location>
</feature>
<keyword evidence="7" id="KW-0812">Transmembrane</keyword>
<evidence type="ECO:0000313" key="10">
    <source>
        <dbReference type="Proteomes" id="UP000075714"/>
    </source>
</evidence>
<accession>A0A150G6N8</accession>
<evidence type="ECO:0000256" key="6">
    <source>
        <dbReference type="SAM" id="MobiDB-lite"/>
    </source>
</evidence>
<feature type="compositionally biased region" description="Pro residues" evidence="6">
    <location>
        <begin position="1093"/>
        <end position="1102"/>
    </location>
</feature>
<dbReference type="SUPFAM" id="SSF49562">
    <property type="entry name" value="C2 domain (Calcium/lipid-binding domain, CaLB)"/>
    <property type="match status" value="1"/>
</dbReference>
<protein>
    <recommendedName>
        <fullName evidence="8">SMP-LTD domain-containing protein</fullName>
    </recommendedName>
</protein>
<keyword evidence="2" id="KW-0813">Transport</keyword>
<keyword evidence="10" id="KW-1185">Reference proteome</keyword>
<feature type="region of interest" description="Disordered" evidence="6">
    <location>
        <begin position="462"/>
        <end position="493"/>
    </location>
</feature>
<name>A0A150G6N8_GONPE</name>
<evidence type="ECO:0000256" key="1">
    <source>
        <dbReference type="ARBA" id="ARBA00004370"/>
    </source>
</evidence>
<evidence type="ECO:0000259" key="8">
    <source>
        <dbReference type="PROSITE" id="PS51847"/>
    </source>
</evidence>
<sequence>MSGHGTIASRHRPFSAPAPPPAVADPAKAEVVSLHAASVHPLDLAMQPPGQAPRIRPSASERDCQRRDVEASAAAAAAAGGAESGAGEEAAAHAAAQVSDLRRPAIPRHAMYPDPVLLRRQVDMAADQQPPAAALASPPLPAQQQQLAGSPAASSPASHVSGEAGGGAGTHPHPHAAPHHDQLRRLVASAASSALAAGAAATRALGAAWAAGRRRPAAAAAVAALVVCVAPLAAAWLLAELLLLPLLALPAMAVGFATSFVAAFAAALSYRRNTTQAARFHEALGLLYGAGTKLPATVTSAAADAGAAATTAAAAAATATTGAAAGSGATSTLTLVDDAGLSALRDLLGGGSLPSWLADARLGERAEWANALLARAWPAVEGPLRDVLGPAIRAQADLAKPPFIRAVGLADLSLGRSPPRIEAIRVRPLASAVAQAEAVVAVAAAVTAAAASTAGAAAGEPMASEPHVTAASVAPGSGGPPPEGAVAEGGGSSPGLLLSGVDEATVATVAAAVAVQEQLAESAAVGAAGAEPPAGNVAAHDAGGGVAGNGSSAAGGGAGLDGIEVELDFEWQGEPTVGLFVEAYVAPAVPGVPIGGGTVRLAPRLRQVAAAGTLKLVLTPLLPYPPGFGAIQLSMPRAPQLGFAFDFGPGLMRGVEPLAGLVSAFLQPLLQDVVAGALVWPQRVVLPVLPEALTGPLTELGLRTRGLLAVRLLAAEGLAAAGAGAEPLEPGAEVQVEAFTRPDRRLSSAPALCSHKVAAVAAAGAPAPAPAPAAAVACCAWRGRGSLLHLPLQEPRSDVLRLRLVQREGFRPAALLQPNIARGVAAALPSLQLLACGAVPVAPLAADPRVSVTAWVPLRRIPERGADPLGTLVGSEGEGGAEDAGGAHAGAAQLEAALAAARQGAGSGPAAGAVHHGRVAGRLQLEERPGGGGGQMLVWAASGAPPAAPSLTLPPPSSCDPAYGGAVLMSLSYLTTEVLAERLVAAVSESRAATGRLPYVRGMLLVDVLEARDLLGTAAIAAGDASATGAVAAAAPLPSQRASSSGGGVSSLGPDEDYLDELSLGSSNSDSDEEGAEDEGEGAERLDRSAPLKHPPPPPLAPPAAADRVALASVTGSLIASDAPLTLSALPPAPGGGSASAAAEPEMAQVGAGAAAATKPAPAPVPAGPPRDRHGRVRCDPYVELQVTRPPLPADAVPTSAVGSAEEEEEAALRGGGGGGGAAADEADGGGGGGGGGGGTFRKRSGPVPSTVSPGFNLHAEVDDVVPAVEGCELRLQVWHRRWFRPDKRLGGLVLPLGDVLGVLAAPEAPPPPPEEQQEREGNEEGPAAPGQLAAAGCGLQRLRGGCAEGWMQLRGHGAQGGEVRLRLQFLPYLP</sequence>
<keyword evidence="4" id="KW-0446">Lipid-binding</keyword>
<dbReference type="Proteomes" id="UP000075714">
    <property type="component" value="Unassembled WGS sequence"/>
</dbReference>